<gene>
    <name evidence="7" type="ORF">CU635_18330</name>
    <name evidence="8" type="ORF">CVD25_22040</name>
</gene>
<dbReference type="PANTHER" id="PTHR43182:SF1">
    <property type="entry name" value="COBALT-PRECORRIN-7 C(5)-METHYLTRANSFERASE"/>
    <property type="match status" value="1"/>
</dbReference>
<dbReference type="GO" id="GO:0032259">
    <property type="term" value="P:methylation"/>
    <property type="evidence" value="ECO:0007669"/>
    <property type="project" value="UniProtKB-KW"/>
</dbReference>
<dbReference type="SUPFAM" id="SSF53335">
    <property type="entry name" value="S-adenosyl-L-methionine-dependent methyltransferases"/>
    <property type="match status" value="1"/>
</dbReference>
<accession>A0A2N5GHV9</accession>
<dbReference type="AlphaFoldDB" id="A0A2N5GHV9"/>
<dbReference type="OrthoDB" id="9780707at2"/>
<dbReference type="Gene3D" id="3.40.1010.10">
    <property type="entry name" value="Cobalt-precorrin-4 Transmethylase, Domain 1"/>
    <property type="match status" value="1"/>
</dbReference>
<dbReference type="InterPro" id="IPR029063">
    <property type="entry name" value="SAM-dependent_MTases_sf"/>
</dbReference>
<keyword evidence="5" id="KW-0949">S-adenosyl-L-methionine</keyword>
<dbReference type="GO" id="GO:0009236">
    <property type="term" value="P:cobalamin biosynthetic process"/>
    <property type="evidence" value="ECO:0007669"/>
    <property type="project" value="UniProtKB-UniPathway"/>
</dbReference>
<dbReference type="InterPro" id="IPR000878">
    <property type="entry name" value="4pyrrol_Mease"/>
</dbReference>
<dbReference type="GO" id="GO:0008276">
    <property type="term" value="F:protein methyltransferase activity"/>
    <property type="evidence" value="ECO:0007669"/>
    <property type="project" value="InterPro"/>
</dbReference>
<evidence type="ECO:0000313" key="10">
    <source>
        <dbReference type="Proteomes" id="UP000235114"/>
    </source>
</evidence>
<dbReference type="InterPro" id="IPR014776">
    <property type="entry name" value="4pyrrole_Mease_sub2"/>
</dbReference>
<dbReference type="InterPro" id="IPR050714">
    <property type="entry name" value="Cobalamin_biosynth_MTase"/>
</dbReference>
<dbReference type="CDD" id="cd11644">
    <property type="entry name" value="Precorrin-6Y-MT"/>
    <property type="match status" value="1"/>
</dbReference>
<organism evidence="7 9">
    <name type="scientific">Bacillus canaveralius</name>
    <dbReference type="NCBI Taxonomy" id="1403243"/>
    <lineage>
        <taxon>Bacteria</taxon>
        <taxon>Bacillati</taxon>
        <taxon>Bacillota</taxon>
        <taxon>Bacilli</taxon>
        <taxon>Bacillales</taxon>
        <taxon>Bacillaceae</taxon>
        <taxon>Bacillus</taxon>
    </lineage>
</organism>
<evidence type="ECO:0000256" key="4">
    <source>
        <dbReference type="ARBA" id="ARBA00022679"/>
    </source>
</evidence>
<evidence type="ECO:0000259" key="6">
    <source>
        <dbReference type="Pfam" id="PF00590"/>
    </source>
</evidence>
<dbReference type="Proteomes" id="UP000234951">
    <property type="component" value="Unassembled WGS sequence"/>
</dbReference>
<evidence type="ECO:0000256" key="2">
    <source>
        <dbReference type="ARBA" id="ARBA00022573"/>
    </source>
</evidence>
<evidence type="ECO:0000256" key="5">
    <source>
        <dbReference type="ARBA" id="ARBA00022691"/>
    </source>
</evidence>
<evidence type="ECO:0000313" key="9">
    <source>
        <dbReference type="Proteomes" id="UP000234951"/>
    </source>
</evidence>
<comment type="pathway">
    <text evidence="1">Cofactor biosynthesis; adenosylcobalamin biosynthesis.</text>
</comment>
<dbReference type="UniPathway" id="UPA00148"/>
<reference evidence="8 10" key="2">
    <citation type="submission" date="2017-12" db="EMBL/GenBank/DDBJ databases">
        <title>Comparative Functional Genomics of Dry Heat Resistant strains isolated from the Viking Spacecraft.</title>
        <authorList>
            <person name="Seuylemezian A."/>
            <person name="Cooper K."/>
            <person name="Vaishampayan P."/>
        </authorList>
    </citation>
    <scope>NUCLEOTIDE SEQUENCE [LARGE SCALE GENOMIC DNA]</scope>
    <source>
        <strain evidence="8 10">ATCC 29669</strain>
    </source>
</reference>
<dbReference type="InterPro" id="IPR035996">
    <property type="entry name" value="4pyrrol_Methylase_sf"/>
</dbReference>
<dbReference type="InterPro" id="IPR014008">
    <property type="entry name" value="Cbl_synth_MTase_CbiT"/>
</dbReference>
<dbReference type="PANTHER" id="PTHR43182">
    <property type="entry name" value="COBALT-PRECORRIN-6B C(15)-METHYLTRANSFERASE (DECARBOXYLATING)"/>
    <property type="match status" value="1"/>
</dbReference>
<keyword evidence="2" id="KW-0169">Cobalamin biosynthesis</keyword>
<dbReference type="NCBIfam" id="TIGR02469">
    <property type="entry name" value="CbiT"/>
    <property type="match status" value="1"/>
</dbReference>
<keyword evidence="3" id="KW-0489">Methyltransferase</keyword>
<protein>
    <submittedName>
        <fullName evidence="7">Cobalamin biosynthesis protein CbiE</fullName>
    </submittedName>
</protein>
<dbReference type="Gene3D" id="3.30.950.10">
    <property type="entry name" value="Methyltransferase, Cobalt-precorrin-4 Transmethylase, Domain 2"/>
    <property type="match status" value="1"/>
</dbReference>
<dbReference type="PIRSF" id="PIRSF036428">
    <property type="entry name" value="CobL"/>
    <property type="match status" value="1"/>
</dbReference>
<dbReference type="Gene3D" id="3.40.50.150">
    <property type="entry name" value="Vaccinia Virus protein VP39"/>
    <property type="match status" value="1"/>
</dbReference>
<dbReference type="RefSeq" id="WP_101578825.1">
    <property type="nucleotide sequence ID" value="NZ_PGVA01000053.1"/>
</dbReference>
<dbReference type="InterPro" id="IPR012818">
    <property type="entry name" value="CbiE"/>
</dbReference>
<dbReference type="Pfam" id="PF00590">
    <property type="entry name" value="TP_methylase"/>
    <property type="match status" value="1"/>
</dbReference>
<feature type="domain" description="Tetrapyrrole methylase" evidence="6">
    <location>
        <begin position="58"/>
        <end position="178"/>
    </location>
</feature>
<comment type="caution">
    <text evidence="7">The sequence shown here is derived from an EMBL/GenBank/DDBJ whole genome shotgun (WGS) entry which is preliminary data.</text>
</comment>
<evidence type="ECO:0000256" key="1">
    <source>
        <dbReference type="ARBA" id="ARBA00004953"/>
    </source>
</evidence>
<dbReference type="NCBIfam" id="TIGR02467">
    <property type="entry name" value="CbiE"/>
    <property type="match status" value="1"/>
</dbReference>
<keyword evidence="10" id="KW-1185">Reference proteome</keyword>
<keyword evidence="4" id="KW-0808">Transferase</keyword>
<evidence type="ECO:0000256" key="3">
    <source>
        <dbReference type="ARBA" id="ARBA00022603"/>
    </source>
</evidence>
<dbReference type="SUPFAM" id="SSF53790">
    <property type="entry name" value="Tetrapyrrole methylase"/>
    <property type="match status" value="1"/>
</dbReference>
<dbReference type="Proteomes" id="UP000235114">
    <property type="component" value="Unassembled WGS sequence"/>
</dbReference>
<name>A0A2N5GHV9_9BACI</name>
<evidence type="ECO:0000313" key="8">
    <source>
        <dbReference type="EMBL" id="PLR88860.1"/>
    </source>
</evidence>
<sequence length="401" mass="44529">MASIKMIGIGDEGKQSLLPIYEKWIYECEILIGGKRHLSFFPDHRGEQVSIKGGLSSLVERLQNETKDVVILASGDPLFYGIGSYLSNKIQMEIYPYLSSVQLAFAKMGERWQDAYFTSVHGRSMKGLAQRIDGKEKIAILTDRENSPNKIAQYLLSFGMTEYQAFVGENLGGENERCGWFNLEDMKDLSFSALNVVILKKIGENPSWSIGIDDEEFIQRKPDKGLITKKEIRSLSISALRLKENSVVWDIGTCTGSVAIEAAKIAREGQVFAIEKNEGDLENCKQNMAKFRVDATVIHGKAPEGLDMFPDPDAVFIGGTAGGMGDILDICCSRLKNKGWIVLNAVTIENLAEASAALKERKFKTQITLAQISRSKPILNLTRFDALNPIYIIAAEREEGE</sequence>
<dbReference type="InterPro" id="IPR014777">
    <property type="entry name" value="4pyrrole_Mease_sub1"/>
</dbReference>
<dbReference type="EMBL" id="PGVD01000091">
    <property type="protein sequence ID" value="PLR88860.1"/>
    <property type="molecule type" value="Genomic_DNA"/>
</dbReference>
<reference evidence="7 9" key="1">
    <citation type="submission" date="2017-11" db="EMBL/GenBank/DDBJ databases">
        <title>Comparitive Functional Genomics of Dry Heat Resistant strains isolated from the Viking Spacecraft.</title>
        <authorList>
            <person name="Seuylemezian A."/>
            <person name="Cooper K."/>
            <person name="Vaishampayan P."/>
        </authorList>
    </citation>
    <scope>NUCLEOTIDE SEQUENCE [LARGE SCALE GENOMIC DNA]</scope>
    <source>
        <strain evidence="7 9">M4.6</strain>
    </source>
</reference>
<dbReference type="EMBL" id="PGVA01000053">
    <property type="protein sequence ID" value="PLR80385.1"/>
    <property type="molecule type" value="Genomic_DNA"/>
</dbReference>
<dbReference type="InterPro" id="IPR006365">
    <property type="entry name" value="Cbl_synth_CobL"/>
</dbReference>
<proteinExistence type="predicted"/>
<evidence type="ECO:0000313" key="7">
    <source>
        <dbReference type="EMBL" id="PLR80385.1"/>
    </source>
</evidence>